<dbReference type="SMART" id="SM00322">
    <property type="entry name" value="KH"/>
    <property type="match status" value="1"/>
</dbReference>
<dbReference type="SMART" id="SM00316">
    <property type="entry name" value="S1"/>
    <property type="match status" value="1"/>
</dbReference>
<dbReference type="Proteomes" id="UP000831534">
    <property type="component" value="Chromosome"/>
</dbReference>
<dbReference type="FunFam" id="2.40.50.140:FF:000189">
    <property type="entry name" value="Polyribonucleotide nucleotidyltransferase, putative"/>
    <property type="match status" value="1"/>
</dbReference>
<dbReference type="PROSITE" id="PS50084">
    <property type="entry name" value="KH_TYPE_1"/>
    <property type="match status" value="1"/>
</dbReference>
<dbReference type="CDD" id="cd04472">
    <property type="entry name" value="S1_PNPase"/>
    <property type="match status" value="1"/>
</dbReference>
<dbReference type="SUPFAM" id="SSF50249">
    <property type="entry name" value="Nucleic acid-binding proteins"/>
    <property type="match status" value="1"/>
</dbReference>
<dbReference type="GO" id="GO:0000175">
    <property type="term" value="F:3'-5'-RNA exonuclease activity"/>
    <property type="evidence" value="ECO:0007669"/>
    <property type="project" value="TreeGrafter"/>
</dbReference>
<sequence length="150" mass="16113">MKINPDKIREVIGKGGETIRGITAETGTEINIADDGTVTIAATTSEAGEAAKKRIEQITAEVEVGKVYQGTVVKLLDNNVGAIVSVMPGKDGLVHISQIAHERVKNVSDYLQVGQTVNVKALEVDERGRVRLSIKALIEPVPHLLRNKVP</sequence>
<dbReference type="GO" id="GO:0004654">
    <property type="term" value="F:polyribonucleotide nucleotidyltransferase activity"/>
    <property type="evidence" value="ECO:0007669"/>
    <property type="project" value="InterPro"/>
</dbReference>
<keyword evidence="2" id="KW-0548">Nucleotidyltransferase</keyword>
<dbReference type="AlphaFoldDB" id="A0A8T9MYG6"/>
<keyword evidence="1" id="KW-0808">Transferase</keyword>
<organism evidence="6 7">
    <name type="scientific">Conchiformibius kuhniae</name>
    <dbReference type="NCBI Taxonomy" id="211502"/>
    <lineage>
        <taxon>Bacteria</taxon>
        <taxon>Pseudomonadati</taxon>
        <taxon>Pseudomonadota</taxon>
        <taxon>Betaproteobacteria</taxon>
        <taxon>Neisseriales</taxon>
        <taxon>Neisseriaceae</taxon>
        <taxon>Conchiformibius</taxon>
    </lineage>
</organism>
<evidence type="ECO:0000313" key="7">
    <source>
        <dbReference type="Proteomes" id="UP000831534"/>
    </source>
</evidence>
<keyword evidence="7" id="KW-1185">Reference proteome</keyword>
<evidence type="ECO:0000259" key="5">
    <source>
        <dbReference type="PROSITE" id="PS50126"/>
    </source>
</evidence>
<dbReference type="PANTHER" id="PTHR11252">
    <property type="entry name" value="POLYRIBONUCLEOTIDE NUCLEOTIDYLTRANSFERASE"/>
    <property type="match status" value="1"/>
</dbReference>
<dbReference type="PANTHER" id="PTHR11252:SF0">
    <property type="entry name" value="POLYRIBONUCLEOTIDE NUCLEOTIDYLTRANSFERASE 1, MITOCHONDRIAL"/>
    <property type="match status" value="1"/>
</dbReference>
<dbReference type="Pfam" id="PF00575">
    <property type="entry name" value="S1"/>
    <property type="match status" value="1"/>
</dbReference>
<accession>A0A8T9MYG6</accession>
<protein>
    <submittedName>
        <fullName evidence="6">S1 RNA-binding domain-containing protein</fullName>
    </submittedName>
</protein>
<keyword evidence="3 4" id="KW-0694">RNA-binding</keyword>
<dbReference type="InterPro" id="IPR004087">
    <property type="entry name" value="KH_dom"/>
</dbReference>
<gene>
    <name evidence="6" type="ORF">LVJ77_04700</name>
</gene>
<dbReference type="SUPFAM" id="SSF54791">
    <property type="entry name" value="Eukaryotic type KH-domain (KH-domain type I)"/>
    <property type="match status" value="1"/>
</dbReference>
<evidence type="ECO:0000256" key="4">
    <source>
        <dbReference type="PROSITE-ProRule" id="PRU00117"/>
    </source>
</evidence>
<dbReference type="CDD" id="cd02393">
    <property type="entry name" value="KH-I_PNPase"/>
    <property type="match status" value="1"/>
</dbReference>
<dbReference type="InterPro" id="IPR012162">
    <property type="entry name" value="PNPase"/>
</dbReference>
<dbReference type="Gene3D" id="3.30.1370.10">
    <property type="entry name" value="K Homology domain, type 1"/>
    <property type="match status" value="1"/>
</dbReference>
<dbReference type="InterPro" id="IPR003029">
    <property type="entry name" value="S1_domain"/>
</dbReference>
<dbReference type="InterPro" id="IPR004088">
    <property type="entry name" value="KH_dom_type_1"/>
</dbReference>
<dbReference type="PROSITE" id="PS50126">
    <property type="entry name" value="S1"/>
    <property type="match status" value="1"/>
</dbReference>
<evidence type="ECO:0000256" key="2">
    <source>
        <dbReference type="ARBA" id="ARBA00022695"/>
    </source>
</evidence>
<proteinExistence type="predicted"/>
<dbReference type="Pfam" id="PF00013">
    <property type="entry name" value="KH_1"/>
    <property type="match status" value="1"/>
</dbReference>
<dbReference type="InterPro" id="IPR012340">
    <property type="entry name" value="NA-bd_OB-fold"/>
</dbReference>
<dbReference type="GO" id="GO:0003723">
    <property type="term" value="F:RNA binding"/>
    <property type="evidence" value="ECO:0007669"/>
    <property type="project" value="UniProtKB-UniRule"/>
</dbReference>
<dbReference type="Gene3D" id="2.40.50.140">
    <property type="entry name" value="Nucleic acid-binding proteins"/>
    <property type="match status" value="1"/>
</dbReference>
<dbReference type="GO" id="GO:0005829">
    <property type="term" value="C:cytosol"/>
    <property type="evidence" value="ECO:0007669"/>
    <property type="project" value="TreeGrafter"/>
</dbReference>
<evidence type="ECO:0000313" key="6">
    <source>
        <dbReference type="EMBL" id="UOP05456.1"/>
    </source>
</evidence>
<dbReference type="InterPro" id="IPR036612">
    <property type="entry name" value="KH_dom_type_1_sf"/>
</dbReference>
<reference evidence="6" key="2">
    <citation type="journal article" date="2022" name="Res Sq">
        <title>Evolution of multicellular longitudinally dividing oral cavity symbionts (Neisseriaceae).</title>
        <authorList>
            <person name="Nyongesa S."/>
            <person name="Weber P."/>
            <person name="Bernet E."/>
            <person name="Pullido F."/>
            <person name="Nieckarz M."/>
            <person name="Delaby M."/>
            <person name="Nieves C."/>
            <person name="Viehboeck T."/>
            <person name="Krause N."/>
            <person name="Rivera-Millot A."/>
            <person name="Nakamura A."/>
            <person name="Vischer N."/>
            <person name="VanNieuwenhze M."/>
            <person name="Brun Y."/>
            <person name="Cava F."/>
            <person name="Bulgheresi S."/>
            <person name="Veyrier F."/>
        </authorList>
    </citation>
    <scope>NUCLEOTIDE SEQUENCE</scope>
    <source>
        <strain evidence="6">17694</strain>
    </source>
</reference>
<dbReference type="GO" id="GO:0006402">
    <property type="term" value="P:mRNA catabolic process"/>
    <property type="evidence" value="ECO:0007669"/>
    <property type="project" value="InterPro"/>
</dbReference>
<dbReference type="EMBL" id="CP091521">
    <property type="protein sequence ID" value="UOP05456.1"/>
    <property type="molecule type" value="Genomic_DNA"/>
</dbReference>
<evidence type="ECO:0000256" key="1">
    <source>
        <dbReference type="ARBA" id="ARBA00022679"/>
    </source>
</evidence>
<reference evidence="6" key="1">
    <citation type="submission" date="2021-12" db="EMBL/GenBank/DDBJ databases">
        <authorList>
            <person name="Veyrier F.J."/>
        </authorList>
    </citation>
    <scope>NUCLEOTIDE SEQUENCE</scope>
    <source>
        <strain evidence="6">17694</strain>
    </source>
</reference>
<feature type="domain" description="S1 motif" evidence="5">
    <location>
        <begin position="65"/>
        <end position="135"/>
    </location>
</feature>
<name>A0A8T9MYG6_9NEIS</name>
<dbReference type="FunFam" id="3.30.1370.10:FF:000001">
    <property type="entry name" value="Polyribonucleotide nucleotidyltransferase"/>
    <property type="match status" value="1"/>
</dbReference>
<evidence type="ECO:0000256" key="3">
    <source>
        <dbReference type="ARBA" id="ARBA00022884"/>
    </source>
</evidence>